<keyword evidence="12 15" id="KW-0460">Magnesium</keyword>
<feature type="domain" description="PEP-utilising enzyme C-terminal" evidence="18">
    <location>
        <begin position="480"/>
        <end position="780"/>
    </location>
</feature>
<dbReference type="PIRSF" id="PIRSF000854">
    <property type="entry name" value="PEP_synthase"/>
    <property type="match status" value="1"/>
</dbReference>
<evidence type="ECO:0000256" key="1">
    <source>
        <dbReference type="ARBA" id="ARBA00001946"/>
    </source>
</evidence>
<dbReference type="SUPFAM" id="SSF51621">
    <property type="entry name" value="Phosphoenolpyruvate/pyruvate domain"/>
    <property type="match status" value="1"/>
</dbReference>
<dbReference type="PANTHER" id="PTHR43030:SF1">
    <property type="entry name" value="PHOSPHOENOLPYRUVATE SYNTHASE"/>
    <property type="match status" value="1"/>
</dbReference>
<protein>
    <recommendedName>
        <fullName evidence="6 15">Phosphoenolpyruvate synthase</fullName>
        <shortName evidence="15">PEP synthase</shortName>
        <ecNumber evidence="5 15">2.7.9.2</ecNumber>
    </recommendedName>
    <alternativeName>
        <fullName evidence="13 15">Pyruvate, water dikinase</fullName>
    </alternativeName>
</protein>
<dbReference type="Gene3D" id="3.20.20.60">
    <property type="entry name" value="Phosphoenolpyruvate-binding domains"/>
    <property type="match status" value="1"/>
</dbReference>
<evidence type="ECO:0000256" key="15">
    <source>
        <dbReference type="PIRNR" id="PIRNR000854"/>
    </source>
</evidence>
<keyword evidence="11 15" id="KW-0067">ATP-binding</keyword>
<evidence type="ECO:0000259" key="18">
    <source>
        <dbReference type="Pfam" id="PF02896"/>
    </source>
</evidence>
<dbReference type="Pfam" id="PF02896">
    <property type="entry name" value="PEP-utilizers_C"/>
    <property type="match status" value="1"/>
</dbReference>
<dbReference type="NCBIfam" id="NF005057">
    <property type="entry name" value="PRK06464.1"/>
    <property type="match status" value="1"/>
</dbReference>
<keyword evidence="7 15" id="KW-0808">Transferase</keyword>
<comment type="catalytic activity">
    <reaction evidence="14 15">
        <text>pyruvate + ATP + H2O = phosphoenolpyruvate + AMP + phosphate + 2 H(+)</text>
        <dbReference type="Rhea" id="RHEA:11364"/>
        <dbReference type="ChEBI" id="CHEBI:15361"/>
        <dbReference type="ChEBI" id="CHEBI:15377"/>
        <dbReference type="ChEBI" id="CHEBI:15378"/>
        <dbReference type="ChEBI" id="CHEBI:30616"/>
        <dbReference type="ChEBI" id="CHEBI:43474"/>
        <dbReference type="ChEBI" id="CHEBI:58702"/>
        <dbReference type="ChEBI" id="CHEBI:456215"/>
        <dbReference type="EC" id="2.7.9.2"/>
    </reaction>
</comment>
<dbReference type="RefSeq" id="WP_257086768.1">
    <property type="nucleotide sequence ID" value="NZ_CP102097.1"/>
</dbReference>
<sequence length="790" mass="87088">MQNNTLWFNGLSMEDVDKVGGKNASLGEMVSNLSNAGVSVPNGFATTSYAFNQFLDFEGLDERIHQLLDELDVEDVEALRKTGATIRQWVLEAPFPADLEQDIRTNYQELIEGNTELSVAVRSSATAEDLPDASFAGQQETFLNVKGIDAVLEATKHVYASLFNDRAISYRVHQGFDHRGISLSAGIQRMVRSDKASSGVMFTLDTESGFDQVVFITSAWGLGEMVVQGAVNPDEFYVHKPLLEAGQNAIVKKTFGSKLTKMIYSTNQEIGKQVDIVDTSDAERSEFSLNEEEIKELAKQAMIIEKHYQRPMDIEWAKDGIDGKLYIVQARPETVCSQSDQNVIERYELNNKAEVLVEGRAIGQRIGSGKVRLVDSLDQMSLVQEGDVLVTDMTDPDWEPVMKKASAIVTNRGGRTCHAAIIARELGIPAIVGCGNATSSLTDGATVTVSCAEGETGYVYQGELDFEIKRSSVDELPLLSTKVMMNVGNPDRAFDFAQIPNEGVGLARLEFIINKMIGIHPKALLNFDAQTDELKAEITQRIRGYKDPVDFYVSKLTEGVATIAAAFWPKRVIVRLSDFKSNEYSNLVGGQGYEPHEENPMLGFRGASRYISPVFEDCFELETQAIKRVRNEMGLKNVEIMIPFVRTPSEAASVIDLLAKFDLRRGDQGLKVIMMCELPSNAVLADEFLKYFDGFSIGSNDMTQLTLGLDRDSGDVAHLFDERNPAVKVMLKMAIDAATKAGKYVGICGQGPSDHDDLAEWLMEQGISSVSLNPDTVIDTWLKLGNVSTN</sequence>
<organism evidence="19 20">
    <name type="scientific">Vibrio japonicus</name>
    <dbReference type="NCBI Taxonomy" id="1824638"/>
    <lineage>
        <taxon>Bacteria</taxon>
        <taxon>Pseudomonadati</taxon>
        <taxon>Pseudomonadota</taxon>
        <taxon>Gammaproteobacteria</taxon>
        <taxon>Vibrionales</taxon>
        <taxon>Vibrionaceae</taxon>
        <taxon>Vibrio</taxon>
    </lineage>
</organism>
<evidence type="ECO:0000256" key="3">
    <source>
        <dbReference type="ARBA" id="ARBA00004742"/>
    </source>
</evidence>
<dbReference type="InterPro" id="IPR013815">
    <property type="entry name" value="ATP_grasp_subdomain_1"/>
</dbReference>
<dbReference type="InterPro" id="IPR023151">
    <property type="entry name" value="PEP_util_CS"/>
</dbReference>
<gene>
    <name evidence="19" type="primary">ppsA</name>
    <name evidence="19" type="ORF">NP165_16110</name>
</gene>
<dbReference type="InterPro" id="IPR008279">
    <property type="entry name" value="PEP-util_enz_mobile_dom"/>
</dbReference>
<name>A0ABY5LPL3_9VIBR</name>
<evidence type="ECO:0000256" key="10">
    <source>
        <dbReference type="ARBA" id="ARBA00022777"/>
    </source>
</evidence>
<evidence type="ECO:0000256" key="2">
    <source>
        <dbReference type="ARBA" id="ARBA00002988"/>
    </source>
</evidence>
<dbReference type="InterPro" id="IPR036637">
    <property type="entry name" value="Phosphohistidine_dom_sf"/>
</dbReference>
<reference evidence="19" key="1">
    <citation type="submission" date="2022-07" db="EMBL/GenBank/DDBJ databases">
        <title>Complete genome of Vibrio japonicus strain JCM 31412T and phylogenomic assessment of the Nereis clade of the genus Vibrio.</title>
        <authorList>
            <person name="Shlafstein M.D."/>
            <person name="Emsley S.A."/>
            <person name="Ushijima B."/>
            <person name="Videau P."/>
            <person name="Saw J.H."/>
        </authorList>
    </citation>
    <scope>NUCLEOTIDE SEQUENCE</scope>
    <source>
        <strain evidence="19">JCM 31412</strain>
    </source>
</reference>
<dbReference type="Gene3D" id="3.30.470.20">
    <property type="entry name" value="ATP-grasp fold, B domain"/>
    <property type="match status" value="1"/>
</dbReference>
<feature type="domain" description="Pyruvate phosphate dikinase AMP/ATP-binding" evidence="17">
    <location>
        <begin position="17"/>
        <end position="347"/>
    </location>
</feature>
<dbReference type="InterPro" id="IPR040442">
    <property type="entry name" value="Pyrv_kinase-like_dom_sf"/>
</dbReference>
<dbReference type="GO" id="GO:0008986">
    <property type="term" value="F:pyruvate, water dikinase activity"/>
    <property type="evidence" value="ECO:0007669"/>
    <property type="project" value="UniProtKB-EC"/>
</dbReference>
<evidence type="ECO:0000256" key="7">
    <source>
        <dbReference type="ARBA" id="ARBA00022679"/>
    </source>
</evidence>
<keyword evidence="10 15" id="KW-0418">Kinase</keyword>
<evidence type="ECO:0000259" key="17">
    <source>
        <dbReference type="Pfam" id="PF01326"/>
    </source>
</evidence>
<dbReference type="InterPro" id="IPR015813">
    <property type="entry name" value="Pyrv/PenolPyrv_kinase-like_dom"/>
</dbReference>
<evidence type="ECO:0000256" key="4">
    <source>
        <dbReference type="ARBA" id="ARBA00007837"/>
    </source>
</evidence>
<dbReference type="Proteomes" id="UP001058602">
    <property type="component" value="Chromosome 2"/>
</dbReference>
<evidence type="ECO:0000256" key="9">
    <source>
        <dbReference type="ARBA" id="ARBA00022741"/>
    </source>
</evidence>
<dbReference type="NCBIfam" id="TIGR01418">
    <property type="entry name" value="PEP_synth"/>
    <property type="match status" value="1"/>
</dbReference>
<evidence type="ECO:0000313" key="20">
    <source>
        <dbReference type="Proteomes" id="UP001058602"/>
    </source>
</evidence>
<dbReference type="EMBL" id="CP102097">
    <property type="protein sequence ID" value="UUM33070.1"/>
    <property type="molecule type" value="Genomic_DNA"/>
</dbReference>
<comment type="cofactor">
    <cofactor evidence="1 15">
        <name>Mg(2+)</name>
        <dbReference type="ChEBI" id="CHEBI:18420"/>
    </cofactor>
</comment>
<evidence type="ECO:0000256" key="6">
    <source>
        <dbReference type="ARBA" id="ARBA00021623"/>
    </source>
</evidence>
<evidence type="ECO:0000256" key="13">
    <source>
        <dbReference type="ARBA" id="ARBA00033470"/>
    </source>
</evidence>
<dbReference type="EC" id="2.7.9.2" evidence="5 15"/>
<evidence type="ECO:0000259" key="16">
    <source>
        <dbReference type="Pfam" id="PF00391"/>
    </source>
</evidence>
<dbReference type="Gene3D" id="3.50.30.10">
    <property type="entry name" value="Phosphohistidine domain"/>
    <property type="match status" value="1"/>
</dbReference>
<dbReference type="Gene3D" id="3.30.1490.20">
    <property type="entry name" value="ATP-grasp fold, A domain"/>
    <property type="match status" value="1"/>
</dbReference>
<dbReference type="SUPFAM" id="SSF56059">
    <property type="entry name" value="Glutathione synthetase ATP-binding domain-like"/>
    <property type="match status" value="1"/>
</dbReference>
<dbReference type="InterPro" id="IPR002192">
    <property type="entry name" value="PPDK_AMP/ATP-bd"/>
</dbReference>
<comment type="function">
    <text evidence="2 15">Catalyzes the phosphorylation of pyruvate to phosphoenolpyruvate.</text>
</comment>
<dbReference type="SUPFAM" id="SSF52009">
    <property type="entry name" value="Phosphohistidine domain"/>
    <property type="match status" value="1"/>
</dbReference>
<evidence type="ECO:0000313" key="19">
    <source>
        <dbReference type="EMBL" id="UUM33070.1"/>
    </source>
</evidence>
<evidence type="ECO:0000256" key="11">
    <source>
        <dbReference type="ARBA" id="ARBA00022840"/>
    </source>
</evidence>
<evidence type="ECO:0000256" key="12">
    <source>
        <dbReference type="ARBA" id="ARBA00022842"/>
    </source>
</evidence>
<accession>A0ABY5LPL3</accession>
<keyword evidence="20" id="KW-1185">Reference proteome</keyword>
<dbReference type="PANTHER" id="PTHR43030">
    <property type="entry name" value="PHOSPHOENOLPYRUVATE SYNTHASE"/>
    <property type="match status" value="1"/>
</dbReference>
<evidence type="ECO:0000256" key="14">
    <source>
        <dbReference type="ARBA" id="ARBA00047700"/>
    </source>
</evidence>
<dbReference type="PROSITE" id="PS00370">
    <property type="entry name" value="PEP_ENZYMES_PHOS_SITE"/>
    <property type="match status" value="1"/>
</dbReference>
<dbReference type="InterPro" id="IPR000121">
    <property type="entry name" value="PEP_util_C"/>
</dbReference>
<dbReference type="InterPro" id="IPR018274">
    <property type="entry name" value="PEP_util_AS"/>
</dbReference>
<keyword evidence="8 15" id="KW-0479">Metal-binding</keyword>
<keyword evidence="9 15" id="KW-0547">Nucleotide-binding</keyword>
<proteinExistence type="inferred from homology"/>
<feature type="domain" description="PEP-utilising enzyme mobile" evidence="16">
    <location>
        <begin position="384"/>
        <end position="454"/>
    </location>
</feature>
<dbReference type="PROSITE" id="PS00742">
    <property type="entry name" value="PEP_ENZYMES_2"/>
    <property type="match status" value="1"/>
</dbReference>
<dbReference type="Pfam" id="PF00391">
    <property type="entry name" value="PEP-utilizers"/>
    <property type="match status" value="1"/>
</dbReference>
<evidence type="ECO:0000256" key="5">
    <source>
        <dbReference type="ARBA" id="ARBA00011996"/>
    </source>
</evidence>
<comment type="similarity">
    <text evidence="4 15">Belongs to the PEP-utilizing enzyme family.</text>
</comment>
<evidence type="ECO:0000256" key="8">
    <source>
        <dbReference type="ARBA" id="ARBA00022723"/>
    </source>
</evidence>
<dbReference type="Pfam" id="PF01326">
    <property type="entry name" value="PPDK_N"/>
    <property type="match status" value="1"/>
</dbReference>
<dbReference type="InterPro" id="IPR006319">
    <property type="entry name" value="PEP_synth"/>
</dbReference>
<dbReference type="PRINTS" id="PR01736">
    <property type="entry name" value="PHPHTRNFRASE"/>
</dbReference>
<comment type="pathway">
    <text evidence="3 15">Carbohydrate biosynthesis; gluconeogenesis.</text>
</comment>